<dbReference type="Gene3D" id="2.40.50.140">
    <property type="entry name" value="Nucleic acid-binding proteins"/>
    <property type="match status" value="1"/>
</dbReference>
<dbReference type="PIRSF" id="PIRSF002158">
    <property type="entry name" value="Ribosomal_L2"/>
    <property type="match status" value="1"/>
</dbReference>
<organism evidence="10 11">
    <name type="scientific">Geodia barretti</name>
    <name type="common">Barrett's horny sponge</name>
    <dbReference type="NCBI Taxonomy" id="519541"/>
    <lineage>
        <taxon>Eukaryota</taxon>
        <taxon>Metazoa</taxon>
        <taxon>Porifera</taxon>
        <taxon>Demospongiae</taxon>
        <taxon>Heteroscleromorpha</taxon>
        <taxon>Tetractinellida</taxon>
        <taxon>Astrophorina</taxon>
        <taxon>Geodiidae</taxon>
        <taxon>Geodia</taxon>
    </lineage>
</organism>
<feature type="compositionally biased region" description="Basic and acidic residues" evidence="7">
    <location>
        <begin position="20"/>
        <end position="29"/>
    </location>
</feature>
<feature type="domain" description="Large ribosomal subunit protein uL2 RNA-binding" evidence="9">
    <location>
        <begin position="42"/>
        <end position="117"/>
    </location>
</feature>
<feature type="region of interest" description="Disordered" evidence="7">
    <location>
        <begin position="221"/>
        <end position="272"/>
    </location>
</feature>
<dbReference type="GO" id="GO:0003735">
    <property type="term" value="F:structural constituent of ribosome"/>
    <property type="evidence" value="ECO:0007669"/>
    <property type="project" value="InterPro"/>
</dbReference>
<dbReference type="PANTHER" id="PTHR13691">
    <property type="entry name" value="RIBOSOMAL PROTEIN L2"/>
    <property type="match status" value="1"/>
</dbReference>
<dbReference type="Proteomes" id="UP001174909">
    <property type="component" value="Unassembled WGS sequence"/>
</dbReference>
<protein>
    <recommendedName>
        <fullName evidence="4">Large ribosomal subunit protein uL2</fullName>
    </recommendedName>
    <alternativeName>
        <fullName evidence="5">60S ribosomal protein L8</fullName>
    </alternativeName>
    <alternativeName>
        <fullName evidence="6">Large ribosomal subunit protein uL2m</fullName>
    </alternativeName>
</protein>
<reference evidence="10" key="1">
    <citation type="submission" date="2023-03" db="EMBL/GenBank/DDBJ databases">
        <authorList>
            <person name="Steffen K."/>
            <person name="Cardenas P."/>
        </authorList>
    </citation>
    <scope>NUCLEOTIDE SEQUENCE</scope>
</reference>
<dbReference type="FunFam" id="2.30.30.30:FF:000001">
    <property type="entry name" value="50S ribosomal protein L2"/>
    <property type="match status" value="1"/>
</dbReference>
<evidence type="ECO:0000256" key="7">
    <source>
        <dbReference type="SAM" id="MobiDB-lite"/>
    </source>
</evidence>
<comment type="similarity">
    <text evidence="1">Belongs to the universal ribosomal protein uL2 family.</text>
</comment>
<keyword evidence="11" id="KW-1185">Reference proteome</keyword>
<proteinExistence type="inferred from homology"/>
<dbReference type="InterPro" id="IPR022671">
    <property type="entry name" value="Ribosomal_uL2_CS"/>
</dbReference>
<evidence type="ECO:0000313" key="10">
    <source>
        <dbReference type="EMBL" id="CAI8036704.1"/>
    </source>
</evidence>
<dbReference type="FunFam" id="4.10.950.10:FF:000001">
    <property type="entry name" value="50S ribosomal protein L2"/>
    <property type="match status" value="1"/>
</dbReference>
<evidence type="ECO:0000256" key="3">
    <source>
        <dbReference type="ARBA" id="ARBA00023274"/>
    </source>
</evidence>
<feature type="compositionally biased region" description="Basic residues" evidence="7">
    <location>
        <begin position="253"/>
        <end position="263"/>
    </location>
</feature>
<dbReference type="HAMAP" id="MF_01320_B">
    <property type="entry name" value="Ribosomal_uL2_B"/>
    <property type="match status" value="1"/>
</dbReference>
<dbReference type="InterPro" id="IPR022666">
    <property type="entry name" value="Ribosomal_uL2_RNA-bd_dom"/>
</dbReference>
<evidence type="ECO:0000256" key="4">
    <source>
        <dbReference type="ARBA" id="ARBA00035242"/>
    </source>
</evidence>
<sequence>MAVRTRKPTTPSSRYTSVRDFSELSDERPEKRLTEARAYRAGRSKGRISVRRKGGRHKRQYRMVDFKRDNHGVPGMVHAIQYDPNRSADLALVVFADGDKRYLLAPRGLRVGATVQSGPGSPIEIGNALPIGDLPLGIAIHNVELTPGRGGQLVRSAGNGAALIAREGEYATVRLPSGETRLIHVRCMASIGEIGNQDHMNVALGKAGRARWKGRRPKVRGVAMNPVDHPHGGGEGKASGGRHPVSPWGKLTKGMKTRNKRKRSSDFIVGKR</sequence>
<dbReference type="SUPFAM" id="SSF50249">
    <property type="entry name" value="Nucleic acid-binding proteins"/>
    <property type="match status" value="1"/>
</dbReference>
<dbReference type="InterPro" id="IPR005880">
    <property type="entry name" value="Ribosomal_uL2_bac/org-type"/>
</dbReference>
<keyword evidence="2 10" id="KW-0689">Ribosomal protein</keyword>
<dbReference type="SMART" id="SM01383">
    <property type="entry name" value="Ribosomal_L2"/>
    <property type="match status" value="1"/>
</dbReference>
<dbReference type="Gene3D" id="2.30.30.30">
    <property type="match status" value="1"/>
</dbReference>
<dbReference type="InterPro" id="IPR012340">
    <property type="entry name" value="NA-bd_OB-fold"/>
</dbReference>
<evidence type="ECO:0000256" key="5">
    <source>
        <dbReference type="ARBA" id="ARBA00035350"/>
    </source>
</evidence>
<dbReference type="PROSITE" id="PS00467">
    <property type="entry name" value="RIBOSOMAL_L2"/>
    <property type="match status" value="1"/>
</dbReference>
<dbReference type="InterPro" id="IPR002171">
    <property type="entry name" value="Ribosomal_uL2"/>
</dbReference>
<dbReference type="InterPro" id="IPR014722">
    <property type="entry name" value="Rib_uL2_dom2"/>
</dbReference>
<dbReference type="SMART" id="SM01382">
    <property type="entry name" value="Ribosomal_L2_C"/>
    <property type="match status" value="1"/>
</dbReference>
<dbReference type="AlphaFoldDB" id="A0AA35SVZ4"/>
<comment type="caution">
    <text evidence="10">The sequence shown here is derived from an EMBL/GenBank/DDBJ whole genome shotgun (WGS) entry which is preliminary data.</text>
</comment>
<dbReference type="Pfam" id="PF00181">
    <property type="entry name" value="Ribosomal_L2_N"/>
    <property type="match status" value="1"/>
</dbReference>
<evidence type="ECO:0000313" key="11">
    <source>
        <dbReference type="Proteomes" id="UP001174909"/>
    </source>
</evidence>
<keyword evidence="3" id="KW-0687">Ribonucleoprotein</keyword>
<dbReference type="SUPFAM" id="SSF50104">
    <property type="entry name" value="Translation proteins SH3-like domain"/>
    <property type="match status" value="1"/>
</dbReference>
<feature type="domain" description="Large ribosomal subunit protein uL2 C-terminal" evidence="8">
    <location>
        <begin position="123"/>
        <end position="251"/>
    </location>
</feature>
<dbReference type="InterPro" id="IPR022669">
    <property type="entry name" value="Ribosomal_uL2_C"/>
</dbReference>
<evidence type="ECO:0000259" key="9">
    <source>
        <dbReference type="SMART" id="SM01383"/>
    </source>
</evidence>
<dbReference type="EMBL" id="CASHTH010002890">
    <property type="protein sequence ID" value="CAI8036704.1"/>
    <property type="molecule type" value="Genomic_DNA"/>
</dbReference>
<dbReference type="PANTHER" id="PTHR13691:SF5">
    <property type="entry name" value="LARGE RIBOSOMAL SUBUNIT PROTEIN UL2M"/>
    <property type="match status" value="1"/>
</dbReference>
<evidence type="ECO:0000259" key="8">
    <source>
        <dbReference type="SMART" id="SM01382"/>
    </source>
</evidence>
<dbReference type="InterPro" id="IPR008991">
    <property type="entry name" value="Translation_prot_SH3-like_sf"/>
</dbReference>
<dbReference type="GO" id="GO:0003723">
    <property type="term" value="F:RNA binding"/>
    <property type="evidence" value="ECO:0007669"/>
    <property type="project" value="InterPro"/>
</dbReference>
<dbReference type="GO" id="GO:0016740">
    <property type="term" value="F:transferase activity"/>
    <property type="evidence" value="ECO:0007669"/>
    <property type="project" value="InterPro"/>
</dbReference>
<feature type="region of interest" description="Disordered" evidence="7">
    <location>
        <begin position="1"/>
        <end position="29"/>
    </location>
</feature>
<evidence type="ECO:0000256" key="6">
    <source>
        <dbReference type="ARBA" id="ARBA00069872"/>
    </source>
</evidence>
<dbReference type="NCBIfam" id="TIGR01171">
    <property type="entry name" value="rplB_bact"/>
    <property type="match status" value="1"/>
</dbReference>
<evidence type="ECO:0000256" key="1">
    <source>
        <dbReference type="ARBA" id="ARBA00005636"/>
    </source>
</evidence>
<evidence type="ECO:0000256" key="2">
    <source>
        <dbReference type="ARBA" id="ARBA00022980"/>
    </source>
</evidence>
<gene>
    <name evidence="10" type="ORF">GBAR_LOCUS20549</name>
</gene>
<dbReference type="GO" id="GO:0015934">
    <property type="term" value="C:large ribosomal subunit"/>
    <property type="evidence" value="ECO:0007669"/>
    <property type="project" value="InterPro"/>
</dbReference>
<dbReference type="InterPro" id="IPR014726">
    <property type="entry name" value="Ribosomal_uL2_dom3"/>
</dbReference>
<name>A0AA35SVZ4_GEOBA</name>
<dbReference type="Pfam" id="PF03947">
    <property type="entry name" value="Ribosomal_L2_C"/>
    <property type="match status" value="1"/>
</dbReference>
<dbReference type="Gene3D" id="4.10.950.10">
    <property type="entry name" value="Ribosomal protein L2, domain 3"/>
    <property type="match status" value="1"/>
</dbReference>
<dbReference type="GO" id="GO:0002181">
    <property type="term" value="P:cytoplasmic translation"/>
    <property type="evidence" value="ECO:0007669"/>
    <property type="project" value="TreeGrafter"/>
</dbReference>
<accession>A0AA35SVZ4</accession>